<feature type="domain" description="C2H2-type" evidence="9">
    <location>
        <begin position="176"/>
        <end position="205"/>
    </location>
</feature>
<dbReference type="OMA" id="INDHTES"/>
<evidence type="ECO:0000256" key="7">
    <source>
        <dbReference type="ARBA" id="ARBA00023242"/>
    </source>
</evidence>
<protein>
    <recommendedName>
        <fullName evidence="9">C2H2-type domain-containing protein</fullName>
    </recommendedName>
</protein>
<keyword evidence="5" id="KW-0805">Transcription regulation</keyword>
<dbReference type="EMBL" id="JAPWDV010000002">
    <property type="protein sequence ID" value="KAJ6220145.1"/>
    <property type="molecule type" value="Genomic_DNA"/>
</dbReference>
<feature type="domain" description="C2H2-type" evidence="9">
    <location>
        <begin position="206"/>
        <end position="233"/>
    </location>
</feature>
<organism evidence="10 11">
    <name type="scientific">Blomia tropicalis</name>
    <name type="common">Mite</name>
    <dbReference type="NCBI Taxonomy" id="40697"/>
    <lineage>
        <taxon>Eukaryota</taxon>
        <taxon>Metazoa</taxon>
        <taxon>Ecdysozoa</taxon>
        <taxon>Arthropoda</taxon>
        <taxon>Chelicerata</taxon>
        <taxon>Arachnida</taxon>
        <taxon>Acari</taxon>
        <taxon>Acariformes</taxon>
        <taxon>Sarcoptiformes</taxon>
        <taxon>Astigmata</taxon>
        <taxon>Glycyphagoidea</taxon>
        <taxon>Echimyopodidae</taxon>
        <taxon>Blomia</taxon>
    </lineage>
</organism>
<dbReference type="PANTHER" id="PTHR46179">
    <property type="entry name" value="ZINC FINGER PROTEIN"/>
    <property type="match status" value="1"/>
</dbReference>
<dbReference type="GO" id="GO:0005634">
    <property type="term" value="C:nucleus"/>
    <property type="evidence" value="ECO:0007669"/>
    <property type="project" value="UniProtKB-SubCell"/>
</dbReference>
<dbReference type="GO" id="GO:0008270">
    <property type="term" value="F:zinc ion binding"/>
    <property type="evidence" value="ECO:0007669"/>
    <property type="project" value="UniProtKB-KW"/>
</dbReference>
<dbReference type="AlphaFoldDB" id="A0A9Q0MAJ3"/>
<evidence type="ECO:0000313" key="11">
    <source>
        <dbReference type="Proteomes" id="UP001142055"/>
    </source>
</evidence>
<evidence type="ECO:0000256" key="2">
    <source>
        <dbReference type="ARBA" id="ARBA00022723"/>
    </source>
</evidence>
<evidence type="ECO:0000256" key="6">
    <source>
        <dbReference type="ARBA" id="ARBA00023163"/>
    </source>
</evidence>
<keyword evidence="4" id="KW-0862">Zinc</keyword>
<accession>A0A9Q0MAJ3</accession>
<keyword evidence="7" id="KW-0539">Nucleus</keyword>
<dbReference type="Proteomes" id="UP001142055">
    <property type="component" value="Chromosome 2"/>
</dbReference>
<evidence type="ECO:0000256" key="5">
    <source>
        <dbReference type="ARBA" id="ARBA00023015"/>
    </source>
</evidence>
<keyword evidence="6" id="KW-0804">Transcription</keyword>
<evidence type="ECO:0000256" key="3">
    <source>
        <dbReference type="ARBA" id="ARBA00022771"/>
    </source>
</evidence>
<dbReference type="SMART" id="SM00355">
    <property type="entry name" value="ZnF_C2H2"/>
    <property type="match status" value="6"/>
</dbReference>
<evidence type="ECO:0000256" key="1">
    <source>
        <dbReference type="ARBA" id="ARBA00004123"/>
    </source>
</evidence>
<dbReference type="InterPro" id="IPR036236">
    <property type="entry name" value="Znf_C2H2_sf"/>
</dbReference>
<dbReference type="PROSITE" id="PS50157">
    <property type="entry name" value="ZINC_FINGER_C2H2_2"/>
    <property type="match status" value="2"/>
</dbReference>
<dbReference type="SUPFAM" id="SSF57667">
    <property type="entry name" value="beta-beta-alpha zinc fingers"/>
    <property type="match status" value="2"/>
</dbReference>
<name>A0A9Q0MAJ3_BLOTA</name>
<dbReference type="PROSITE" id="PS00028">
    <property type="entry name" value="ZINC_FINGER_C2H2_1"/>
    <property type="match status" value="4"/>
</dbReference>
<sequence>MALSVFKKRFNTNDSSSRTERFLHNLMTYRVDPIVDLARREAVHPGNFRIKELSLQCTIPGCPYQCADKLFLRVHLLEIHGQLTHRCFHRGCYQSFKQCKELSVHYINDHTESINRRHWPCAQCEKHFDSPKLLSDHVTQFHELGHFRCSCGEYEIHGNRRSVHSHIQYHHRPPLYRCPEKKCSNSYVRRLDLVNHLRFHYDIKTKRCSLCGKGFVQTCDYKRHMNSHMGHKPYRCIWPECTKSAGDRAIIFRHIRVQHFNLPATKKEQHKLGITDNRDASKYIKNTDN</sequence>
<reference evidence="10" key="1">
    <citation type="submission" date="2022-12" db="EMBL/GenBank/DDBJ databases">
        <title>Genome assemblies of Blomia tropicalis.</title>
        <authorList>
            <person name="Cui Y."/>
        </authorList>
    </citation>
    <scope>NUCLEOTIDE SEQUENCE</scope>
    <source>
        <tissue evidence="10">Adult mites</tissue>
    </source>
</reference>
<comment type="caution">
    <text evidence="10">The sequence shown here is derived from an EMBL/GenBank/DDBJ whole genome shotgun (WGS) entry which is preliminary data.</text>
</comment>
<dbReference type="PANTHER" id="PTHR46179:SF13">
    <property type="entry name" value="C2H2-TYPE DOMAIN-CONTAINING PROTEIN"/>
    <property type="match status" value="1"/>
</dbReference>
<keyword evidence="11" id="KW-1185">Reference proteome</keyword>
<proteinExistence type="predicted"/>
<gene>
    <name evidence="10" type="ORF">RDWZM_005957</name>
</gene>
<evidence type="ECO:0000313" key="10">
    <source>
        <dbReference type="EMBL" id="KAJ6220145.1"/>
    </source>
</evidence>
<dbReference type="GO" id="GO:0006357">
    <property type="term" value="P:regulation of transcription by RNA polymerase II"/>
    <property type="evidence" value="ECO:0007669"/>
    <property type="project" value="TreeGrafter"/>
</dbReference>
<keyword evidence="2" id="KW-0479">Metal-binding</keyword>
<evidence type="ECO:0000259" key="9">
    <source>
        <dbReference type="PROSITE" id="PS50157"/>
    </source>
</evidence>
<keyword evidence="3 8" id="KW-0863">Zinc-finger</keyword>
<dbReference type="InterPro" id="IPR051061">
    <property type="entry name" value="Zinc_finger_trans_reg"/>
</dbReference>
<evidence type="ECO:0000256" key="8">
    <source>
        <dbReference type="PROSITE-ProRule" id="PRU00042"/>
    </source>
</evidence>
<dbReference type="Gene3D" id="3.30.160.60">
    <property type="entry name" value="Classic Zinc Finger"/>
    <property type="match status" value="3"/>
</dbReference>
<dbReference type="InterPro" id="IPR013087">
    <property type="entry name" value="Znf_C2H2_type"/>
</dbReference>
<comment type="subcellular location">
    <subcellularLocation>
        <location evidence="1">Nucleus</location>
    </subcellularLocation>
</comment>
<evidence type="ECO:0000256" key="4">
    <source>
        <dbReference type="ARBA" id="ARBA00022833"/>
    </source>
</evidence>